<reference evidence="1 2" key="1">
    <citation type="submission" date="2019-09" db="EMBL/GenBank/DDBJ databases">
        <title>The complete genome of Methanoplanus sp. FWC-SCC4.</title>
        <authorList>
            <person name="Chen S.-C."/>
            <person name="Zhou Y.-Z."/>
            <person name="Lai M.-C."/>
        </authorList>
    </citation>
    <scope>NUCLEOTIDE SEQUENCE [LARGE SCALE GENOMIC DNA]</scope>
    <source>
        <strain evidence="1 2">FWC-SCC4</strain>
    </source>
</reference>
<protein>
    <submittedName>
        <fullName evidence="1">Uncharacterized protein</fullName>
    </submittedName>
</protein>
<sequence>MDSKKAVQNYIFAERAKVNMIAASQMTAVLSDFKGAEKTGAKKMIDILLNIFQSDLELGFKTTGSKEFSEAVSIIDEVKKMIENEDFSDASNQIGIAITKVTTPAQEAWQKLSENELV</sequence>
<evidence type="ECO:0000313" key="1">
    <source>
        <dbReference type="EMBL" id="WOF15631.1"/>
    </source>
</evidence>
<proteinExistence type="predicted"/>
<dbReference type="RefSeq" id="WP_317137204.1">
    <property type="nucleotide sequence ID" value="NZ_CP043875.1"/>
</dbReference>
<dbReference type="EMBL" id="CP043875">
    <property type="protein sequence ID" value="WOF15631.1"/>
    <property type="molecule type" value="Genomic_DNA"/>
</dbReference>
<dbReference type="KEGG" id="mefw:F1737_02480"/>
<accession>A0AA97I3V0</accession>
<name>A0AA97I3V0_9EURY</name>
<dbReference type="AlphaFoldDB" id="A0AA97I3V0"/>
<keyword evidence="2" id="KW-1185">Reference proteome</keyword>
<organism evidence="1 2">
    <name type="scientific">Methanochimaera problematica</name>
    <dbReference type="NCBI Taxonomy" id="2609417"/>
    <lineage>
        <taxon>Archaea</taxon>
        <taxon>Methanobacteriati</taxon>
        <taxon>Methanobacteriota</taxon>
        <taxon>Stenosarchaea group</taxon>
        <taxon>Methanomicrobia</taxon>
        <taxon>Methanomicrobiales</taxon>
        <taxon>Methanomicrobiaceae</taxon>
        <taxon>Methanochimaera</taxon>
    </lineage>
</organism>
<evidence type="ECO:0000313" key="2">
    <source>
        <dbReference type="Proteomes" id="UP001301797"/>
    </source>
</evidence>
<gene>
    <name evidence="1" type="ORF">F1737_02480</name>
</gene>
<dbReference type="Proteomes" id="UP001301797">
    <property type="component" value="Chromosome"/>
</dbReference>
<dbReference type="GeneID" id="85228999"/>